<name>A0AAP2RJL6_9FIRM</name>
<keyword evidence="4 7" id="KW-0812">Transmembrane</keyword>
<sequence length="94" mass="10239">MDPIWGLLLLLVLFLSGLPVTYALGFSALFIMRFSTGMKWVTIGQQMMAGLNSFTILAVPLFLLAGKLMNKCGVTDRLFKFARAIVGWLPGGLG</sequence>
<dbReference type="PANTHER" id="PTHR33362">
    <property type="entry name" value="SIALIC ACID TRAP TRANSPORTER PERMEASE PROTEIN SIAT-RELATED"/>
    <property type="match status" value="1"/>
</dbReference>
<feature type="domain" description="TRAP C4-dicarboxylate transport system permease DctM subunit" evidence="8">
    <location>
        <begin position="7"/>
        <end position="94"/>
    </location>
</feature>
<dbReference type="PANTHER" id="PTHR33362:SF3">
    <property type="entry name" value="SIALIC ACID TRAP TRANSPORTER PERMEASE PROTEIN SIAT"/>
    <property type="match status" value="1"/>
</dbReference>
<evidence type="ECO:0000256" key="6">
    <source>
        <dbReference type="ARBA" id="ARBA00023136"/>
    </source>
</evidence>
<dbReference type="GO" id="GO:0005886">
    <property type="term" value="C:plasma membrane"/>
    <property type="evidence" value="ECO:0007669"/>
    <property type="project" value="UniProtKB-SubCell"/>
</dbReference>
<evidence type="ECO:0000256" key="5">
    <source>
        <dbReference type="ARBA" id="ARBA00022989"/>
    </source>
</evidence>
<protein>
    <submittedName>
        <fullName evidence="9">TRAP transporter large permease subunit</fullName>
    </submittedName>
</protein>
<evidence type="ECO:0000256" key="3">
    <source>
        <dbReference type="ARBA" id="ARBA00022519"/>
    </source>
</evidence>
<dbReference type="GO" id="GO:0022857">
    <property type="term" value="F:transmembrane transporter activity"/>
    <property type="evidence" value="ECO:0007669"/>
    <property type="project" value="TreeGrafter"/>
</dbReference>
<reference evidence="9 10" key="1">
    <citation type="submission" date="2021-11" db="EMBL/GenBank/DDBJ databases">
        <title>Lacrimispora sp. nov. NSJ-141 isolated from human feces.</title>
        <authorList>
            <person name="Abdugheni R."/>
        </authorList>
    </citation>
    <scope>NUCLEOTIDE SEQUENCE [LARGE SCALE GENOMIC DNA]</scope>
    <source>
        <strain evidence="9 10">NSJ-141</strain>
    </source>
</reference>
<feature type="transmembrane region" description="Helical" evidence="7">
    <location>
        <begin position="47"/>
        <end position="65"/>
    </location>
</feature>
<dbReference type="InterPro" id="IPR004681">
    <property type="entry name" value="TRAP_DctM"/>
</dbReference>
<dbReference type="EMBL" id="JAJNOR010000006">
    <property type="protein sequence ID" value="MCD2493036.1"/>
    <property type="molecule type" value="Genomic_DNA"/>
</dbReference>
<evidence type="ECO:0000256" key="1">
    <source>
        <dbReference type="ARBA" id="ARBA00004429"/>
    </source>
</evidence>
<feature type="non-terminal residue" evidence="9">
    <location>
        <position position="94"/>
    </location>
</feature>
<evidence type="ECO:0000313" key="10">
    <source>
        <dbReference type="Proteomes" id="UP001299265"/>
    </source>
</evidence>
<dbReference type="Proteomes" id="UP001299265">
    <property type="component" value="Unassembled WGS sequence"/>
</dbReference>
<gene>
    <name evidence="9" type="ORF">LQE92_10450</name>
</gene>
<dbReference type="AlphaFoldDB" id="A0AAP2RJL6"/>
<dbReference type="Pfam" id="PF06808">
    <property type="entry name" value="DctM"/>
    <property type="match status" value="1"/>
</dbReference>
<evidence type="ECO:0000256" key="7">
    <source>
        <dbReference type="SAM" id="Phobius"/>
    </source>
</evidence>
<evidence type="ECO:0000256" key="4">
    <source>
        <dbReference type="ARBA" id="ARBA00022692"/>
    </source>
</evidence>
<keyword evidence="5 7" id="KW-1133">Transmembrane helix</keyword>
<comment type="subcellular location">
    <subcellularLocation>
        <location evidence="1">Cell inner membrane</location>
        <topology evidence="1">Multi-pass membrane protein</topology>
    </subcellularLocation>
</comment>
<organism evidence="9 10">
    <name type="scientific">Lientehia hominis</name>
    <dbReference type="NCBI Taxonomy" id="2897778"/>
    <lineage>
        <taxon>Bacteria</taxon>
        <taxon>Bacillati</taxon>
        <taxon>Bacillota</taxon>
        <taxon>Clostridia</taxon>
        <taxon>Lachnospirales</taxon>
        <taxon>Lachnospiraceae</taxon>
        <taxon>Lientehia</taxon>
    </lineage>
</organism>
<evidence type="ECO:0000313" key="9">
    <source>
        <dbReference type="EMBL" id="MCD2493036.1"/>
    </source>
</evidence>
<comment type="caution">
    <text evidence="9">The sequence shown here is derived from an EMBL/GenBank/DDBJ whole genome shotgun (WGS) entry which is preliminary data.</text>
</comment>
<accession>A0AAP2RJL6</accession>
<proteinExistence type="predicted"/>
<keyword evidence="3" id="KW-0997">Cell inner membrane</keyword>
<evidence type="ECO:0000256" key="2">
    <source>
        <dbReference type="ARBA" id="ARBA00022475"/>
    </source>
</evidence>
<evidence type="ECO:0000259" key="8">
    <source>
        <dbReference type="Pfam" id="PF06808"/>
    </source>
</evidence>
<dbReference type="RefSeq" id="WP_231062906.1">
    <property type="nucleotide sequence ID" value="NZ_JAJNOR010000006.1"/>
</dbReference>
<keyword evidence="2" id="KW-1003">Cell membrane</keyword>
<keyword evidence="10" id="KW-1185">Reference proteome</keyword>
<keyword evidence="6 7" id="KW-0472">Membrane</keyword>
<dbReference type="InterPro" id="IPR010656">
    <property type="entry name" value="DctM"/>
</dbReference>